<name>A0ACC2LTL8_PERAE</name>
<gene>
    <name evidence="1" type="ORF">MRB53_010962</name>
</gene>
<accession>A0ACC2LTL8</accession>
<comment type="caution">
    <text evidence="1">The sequence shown here is derived from an EMBL/GenBank/DDBJ whole genome shotgun (WGS) entry which is preliminary data.</text>
</comment>
<protein>
    <submittedName>
        <fullName evidence="1">Uncharacterized protein</fullName>
    </submittedName>
</protein>
<dbReference type="EMBL" id="CM056811">
    <property type="protein sequence ID" value="KAJ8636695.1"/>
    <property type="molecule type" value="Genomic_DNA"/>
</dbReference>
<evidence type="ECO:0000313" key="1">
    <source>
        <dbReference type="EMBL" id="KAJ8636695.1"/>
    </source>
</evidence>
<evidence type="ECO:0000313" key="2">
    <source>
        <dbReference type="Proteomes" id="UP001234297"/>
    </source>
</evidence>
<sequence>MPKVDSHGARAKVVFVCPPFQWRSRDALQNQYRRQAAFHNAPQLSKYPCTTSDGQCGPTTNLNNDEEVGAHEAVIAALDETIDPNENENENENRSCCERGQFGHCRGNKLRKVISVRNRRTWVLEARAPAQETHFSSWNEEIGCCSG</sequence>
<keyword evidence="2" id="KW-1185">Reference proteome</keyword>
<dbReference type="Proteomes" id="UP001234297">
    <property type="component" value="Chromosome 3"/>
</dbReference>
<reference evidence="1 2" key="1">
    <citation type="journal article" date="2022" name="Hortic Res">
        <title>A haplotype resolved chromosomal level avocado genome allows analysis of novel avocado genes.</title>
        <authorList>
            <person name="Nath O."/>
            <person name="Fletcher S.J."/>
            <person name="Hayward A."/>
            <person name="Shaw L.M."/>
            <person name="Masouleh A.K."/>
            <person name="Furtado A."/>
            <person name="Henry R.J."/>
            <person name="Mitter N."/>
        </authorList>
    </citation>
    <scope>NUCLEOTIDE SEQUENCE [LARGE SCALE GENOMIC DNA]</scope>
    <source>
        <strain evidence="2">cv. Hass</strain>
    </source>
</reference>
<proteinExistence type="predicted"/>
<organism evidence="1 2">
    <name type="scientific">Persea americana</name>
    <name type="common">Avocado</name>
    <dbReference type="NCBI Taxonomy" id="3435"/>
    <lineage>
        <taxon>Eukaryota</taxon>
        <taxon>Viridiplantae</taxon>
        <taxon>Streptophyta</taxon>
        <taxon>Embryophyta</taxon>
        <taxon>Tracheophyta</taxon>
        <taxon>Spermatophyta</taxon>
        <taxon>Magnoliopsida</taxon>
        <taxon>Magnoliidae</taxon>
        <taxon>Laurales</taxon>
        <taxon>Lauraceae</taxon>
        <taxon>Persea</taxon>
    </lineage>
</organism>